<comment type="caution">
    <text evidence="11">The sequence shown here is derived from an EMBL/GenBank/DDBJ whole genome shotgun (WGS) entry which is preliminary data.</text>
</comment>
<keyword evidence="4 8" id="KW-0106">Calcium</keyword>
<dbReference type="Pfam" id="PF00028">
    <property type="entry name" value="Cadherin"/>
    <property type="match status" value="4"/>
</dbReference>
<dbReference type="InterPro" id="IPR002126">
    <property type="entry name" value="Cadherin-like_dom"/>
</dbReference>
<dbReference type="PRINTS" id="PR00205">
    <property type="entry name" value="CADHERIN"/>
</dbReference>
<keyword evidence="3" id="KW-0677">Repeat</keyword>
<dbReference type="PANTHER" id="PTHR24028:SF328">
    <property type="entry name" value="CADHERIN-3"/>
    <property type="match status" value="1"/>
</dbReference>
<dbReference type="InterPro" id="IPR050174">
    <property type="entry name" value="Protocadherin/Cadherin-CA"/>
</dbReference>
<evidence type="ECO:0000256" key="9">
    <source>
        <dbReference type="SAM" id="MobiDB-lite"/>
    </source>
</evidence>
<feature type="non-terminal residue" evidence="11">
    <location>
        <position position="557"/>
    </location>
</feature>
<evidence type="ECO:0000256" key="8">
    <source>
        <dbReference type="PROSITE-ProRule" id="PRU00043"/>
    </source>
</evidence>
<reference evidence="11" key="1">
    <citation type="submission" date="2023-07" db="EMBL/GenBank/DDBJ databases">
        <authorList>
            <person name="Stuckert A."/>
        </authorList>
    </citation>
    <scope>NUCLEOTIDE SEQUENCE</scope>
</reference>
<accession>A0ABN9MFY2</accession>
<feature type="domain" description="Cadherin" evidence="10">
    <location>
        <begin position="115"/>
        <end position="227"/>
    </location>
</feature>
<evidence type="ECO:0000256" key="1">
    <source>
        <dbReference type="ARBA" id="ARBA00004167"/>
    </source>
</evidence>
<keyword evidence="2" id="KW-0812">Transmembrane</keyword>
<dbReference type="SUPFAM" id="SSF49313">
    <property type="entry name" value="Cadherin-like"/>
    <property type="match status" value="4"/>
</dbReference>
<proteinExistence type="predicted"/>
<feature type="domain" description="Cadherin" evidence="10">
    <location>
        <begin position="227"/>
        <end position="331"/>
    </location>
</feature>
<evidence type="ECO:0000256" key="7">
    <source>
        <dbReference type="ARBA" id="ARBA00023180"/>
    </source>
</evidence>
<dbReference type="CDD" id="cd11304">
    <property type="entry name" value="Cadherin_repeat"/>
    <property type="match status" value="5"/>
</dbReference>
<feature type="non-terminal residue" evidence="11">
    <location>
        <position position="1"/>
    </location>
</feature>
<dbReference type="InterPro" id="IPR015919">
    <property type="entry name" value="Cadherin-like_sf"/>
</dbReference>
<comment type="subcellular location">
    <subcellularLocation>
        <location evidence="1">Membrane</location>
        <topology evidence="1">Single-pass membrane protein</topology>
    </subcellularLocation>
</comment>
<organism evidence="11 12">
    <name type="scientific">Ranitomeya imitator</name>
    <name type="common">mimic poison frog</name>
    <dbReference type="NCBI Taxonomy" id="111125"/>
    <lineage>
        <taxon>Eukaryota</taxon>
        <taxon>Metazoa</taxon>
        <taxon>Chordata</taxon>
        <taxon>Craniata</taxon>
        <taxon>Vertebrata</taxon>
        <taxon>Euteleostomi</taxon>
        <taxon>Amphibia</taxon>
        <taxon>Batrachia</taxon>
        <taxon>Anura</taxon>
        <taxon>Neobatrachia</taxon>
        <taxon>Hyloidea</taxon>
        <taxon>Dendrobatidae</taxon>
        <taxon>Dendrobatinae</taxon>
        <taxon>Ranitomeya</taxon>
    </lineage>
</organism>
<dbReference type="Proteomes" id="UP001176940">
    <property type="component" value="Unassembled WGS sequence"/>
</dbReference>
<keyword evidence="7" id="KW-0325">Glycoprotein</keyword>
<keyword evidence="12" id="KW-1185">Reference proteome</keyword>
<feature type="region of interest" description="Disordered" evidence="9">
    <location>
        <begin position="1"/>
        <end position="22"/>
    </location>
</feature>
<evidence type="ECO:0000256" key="5">
    <source>
        <dbReference type="ARBA" id="ARBA00022989"/>
    </source>
</evidence>
<evidence type="ECO:0000313" key="11">
    <source>
        <dbReference type="EMBL" id="CAJ0965703.1"/>
    </source>
</evidence>
<dbReference type="InterPro" id="IPR020894">
    <property type="entry name" value="Cadherin_CS"/>
</dbReference>
<dbReference type="PROSITE" id="PS00232">
    <property type="entry name" value="CADHERIN_1"/>
    <property type="match status" value="2"/>
</dbReference>
<evidence type="ECO:0000259" key="10">
    <source>
        <dbReference type="PROSITE" id="PS50268"/>
    </source>
</evidence>
<evidence type="ECO:0000313" key="12">
    <source>
        <dbReference type="Proteomes" id="UP001176940"/>
    </source>
</evidence>
<dbReference type="PROSITE" id="PS50268">
    <property type="entry name" value="CADHERIN_2"/>
    <property type="match status" value="4"/>
</dbReference>
<feature type="domain" description="Cadherin" evidence="10">
    <location>
        <begin position="332"/>
        <end position="433"/>
    </location>
</feature>
<name>A0ABN9MFY2_9NEOB</name>
<evidence type="ECO:0000256" key="4">
    <source>
        <dbReference type="ARBA" id="ARBA00022837"/>
    </source>
</evidence>
<dbReference type="PANTHER" id="PTHR24028">
    <property type="entry name" value="CADHERIN-87A"/>
    <property type="match status" value="1"/>
</dbReference>
<evidence type="ECO:0000256" key="2">
    <source>
        <dbReference type="ARBA" id="ARBA00022692"/>
    </source>
</evidence>
<dbReference type="SMART" id="SM00112">
    <property type="entry name" value="CA"/>
    <property type="match status" value="4"/>
</dbReference>
<evidence type="ECO:0000256" key="6">
    <source>
        <dbReference type="ARBA" id="ARBA00023136"/>
    </source>
</evidence>
<dbReference type="Gene3D" id="2.60.40.60">
    <property type="entry name" value="Cadherins"/>
    <property type="match status" value="5"/>
</dbReference>
<feature type="domain" description="Cadherin" evidence="10">
    <location>
        <begin position="43"/>
        <end position="114"/>
    </location>
</feature>
<sequence length="557" mass="61148">STVLQIPSQAEPRGTGPYTNGGITPGSLLGTVSSKTSHGSAIYTLQDDTNGTFMVDGRTGNIFLVKDLDFESQSRYSLRVSIEEAREVTGVYLPPQVVQVEIEVQDRNDHSPVFPEDPLTLVVAEDAQVGSSAFTFEALDRDGPGPNSQVQYSLLRQEPELADRIFHLNAETGVMSIAHPLDREKKVSSYLLTVEARDCALNASQRLSTSVTARVFLSDRNDNSPRFITPSTIWLSEDLPVGSTALYLVAQDPDLGENGRISYQLTGGNEEGRFQIHPSTGALSVVRALDREETAGYNLTVVVMDYGSPRLSSTQTLSVSVLDVNDEIPAFEKTQYEGNVKENQVAGTTVLRLQAVDRDLGPGGHVTYGGITGDEFSLDPQSGVLTTKKPLDREKRQIYKLTAYARDGGSPPKVSEVRIHITVGDENDNAPVFQTDSIFLEVPENQEPMTLCVLRAWDLDVGSNGQLQYRLIGLRSGDWLGHSRTFICFLRSHSFVALAAHQGLSKLDMASDLNSSQFYIEKVKRHSFSSKLCGAPKQWFTPTYWVSTYSGEIAQQL</sequence>
<protein>
    <recommendedName>
        <fullName evidence="10">Cadherin domain-containing protein</fullName>
    </recommendedName>
</protein>
<evidence type="ECO:0000256" key="3">
    <source>
        <dbReference type="ARBA" id="ARBA00022737"/>
    </source>
</evidence>
<dbReference type="EMBL" id="CAUEEQ010069105">
    <property type="protein sequence ID" value="CAJ0965703.1"/>
    <property type="molecule type" value="Genomic_DNA"/>
</dbReference>
<gene>
    <name evidence="11" type="ORF">RIMI_LOCUS20538663</name>
</gene>
<keyword evidence="6" id="KW-0472">Membrane</keyword>
<keyword evidence="5" id="KW-1133">Transmembrane helix</keyword>